<reference evidence="2" key="1">
    <citation type="journal article" date="2019" name="Int. J. Syst. Evol. Microbiol.">
        <title>The Global Catalogue of Microorganisms (GCM) 10K type strain sequencing project: providing services to taxonomists for standard genome sequencing and annotation.</title>
        <authorList>
            <consortium name="The Broad Institute Genomics Platform"/>
            <consortium name="The Broad Institute Genome Sequencing Center for Infectious Disease"/>
            <person name="Wu L."/>
            <person name="Ma J."/>
        </authorList>
    </citation>
    <scope>NUCLEOTIDE SEQUENCE [LARGE SCALE GENOMIC DNA]</scope>
    <source>
        <strain evidence="2">JCM 12165</strain>
    </source>
</reference>
<evidence type="ECO:0000313" key="1">
    <source>
        <dbReference type="EMBL" id="MFD1529978.1"/>
    </source>
</evidence>
<sequence length="47" mass="5305">MPEFVRRSREALGMASDRVNEKYGFSCSRAAASVERDGDVEVEALRR</sequence>
<protein>
    <submittedName>
        <fullName evidence="1">Uncharacterized protein</fullName>
    </submittedName>
</protein>
<organism evidence="1 2">
    <name type="scientific">Pseudonocardia aurantiaca</name>
    <dbReference type="NCBI Taxonomy" id="75290"/>
    <lineage>
        <taxon>Bacteria</taxon>
        <taxon>Bacillati</taxon>
        <taxon>Actinomycetota</taxon>
        <taxon>Actinomycetes</taxon>
        <taxon>Pseudonocardiales</taxon>
        <taxon>Pseudonocardiaceae</taxon>
        <taxon>Pseudonocardia</taxon>
    </lineage>
</organism>
<comment type="caution">
    <text evidence="1">The sequence shown here is derived from an EMBL/GenBank/DDBJ whole genome shotgun (WGS) entry which is preliminary data.</text>
</comment>
<evidence type="ECO:0000313" key="2">
    <source>
        <dbReference type="Proteomes" id="UP001597145"/>
    </source>
</evidence>
<dbReference type="EMBL" id="JBHUCP010000007">
    <property type="protein sequence ID" value="MFD1529978.1"/>
    <property type="molecule type" value="Genomic_DNA"/>
</dbReference>
<gene>
    <name evidence="1" type="ORF">ACFSCY_11045</name>
</gene>
<proteinExistence type="predicted"/>
<name>A0ABW4FIG4_9PSEU</name>
<keyword evidence="2" id="KW-1185">Reference proteome</keyword>
<dbReference type="RefSeq" id="WP_343976415.1">
    <property type="nucleotide sequence ID" value="NZ_BAAAJG010000008.1"/>
</dbReference>
<accession>A0ABW4FIG4</accession>
<dbReference type="Proteomes" id="UP001597145">
    <property type="component" value="Unassembled WGS sequence"/>
</dbReference>